<dbReference type="Proteomes" id="UP000013827">
    <property type="component" value="Unassembled WGS sequence"/>
</dbReference>
<protein>
    <recommendedName>
        <fullName evidence="3">Helicase-associated domain-containing protein</fullName>
    </recommendedName>
</protein>
<dbReference type="RefSeq" id="XP_005780310.1">
    <property type="nucleotide sequence ID" value="XM_005780253.1"/>
</dbReference>
<keyword evidence="2" id="KW-1185">Reference proteome</keyword>
<dbReference type="GeneID" id="17273427"/>
<reference evidence="1" key="2">
    <citation type="submission" date="2024-10" db="UniProtKB">
        <authorList>
            <consortium name="EnsemblProtists"/>
        </authorList>
    </citation>
    <scope>IDENTIFICATION</scope>
</reference>
<dbReference type="AlphaFoldDB" id="A0A0D3JWJ6"/>
<dbReference type="EnsemblProtists" id="EOD27881">
    <property type="protein sequence ID" value="EOD27881"/>
    <property type="gene ID" value="EMIHUDRAFT_204906"/>
</dbReference>
<evidence type="ECO:0008006" key="3">
    <source>
        <dbReference type="Google" id="ProtNLM"/>
    </source>
</evidence>
<dbReference type="PaxDb" id="2903-EOD27881"/>
<accession>A0A0D3JWJ6</accession>
<proteinExistence type="predicted"/>
<reference evidence="2" key="1">
    <citation type="journal article" date="2013" name="Nature">
        <title>Pan genome of the phytoplankton Emiliania underpins its global distribution.</title>
        <authorList>
            <person name="Read B.A."/>
            <person name="Kegel J."/>
            <person name="Klute M.J."/>
            <person name="Kuo A."/>
            <person name="Lefebvre S.C."/>
            <person name="Maumus F."/>
            <person name="Mayer C."/>
            <person name="Miller J."/>
            <person name="Monier A."/>
            <person name="Salamov A."/>
            <person name="Young J."/>
            <person name="Aguilar M."/>
            <person name="Claverie J.M."/>
            <person name="Frickenhaus S."/>
            <person name="Gonzalez K."/>
            <person name="Herman E.K."/>
            <person name="Lin Y.C."/>
            <person name="Napier J."/>
            <person name="Ogata H."/>
            <person name="Sarno A.F."/>
            <person name="Shmutz J."/>
            <person name="Schroeder D."/>
            <person name="de Vargas C."/>
            <person name="Verret F."/>
            <person name="von Dassow P."/>
            <person name="Valentin K."/>
            <person name="Van de Peer Y."/>
            <person name="Wheeler G."/>
            <person name="Dacks J.B."/>
            <person name="Delwiche C.F."/>
            <person name="Dyhrman S.T."/>
            <person name="Glockner G."/>
            <person name="John U."/>
            <person name="Richards T."/>
            <person name="Worden A.Z."/>
            <person name="Zhang X."/>
            <person name="Grigoriev I.V."/>
            <person name="Allen A.E."/>
            <person name="Bidle K."/>
            <person name="Borodovsky M."/>
            <person name="Bowler C."/>
            <person name="Brownlee C."/>
            <person name="Cock J.M."/>
            <person name="Elias M."/>
            <person name="Gladyshev V.N."/>
            <person name="Groth M."/>
            <person name="Guda C."/>
            <person name="Hadaegh A."/>
            <person name="Iglesias-Rodriguez M.D."/>
            <person name="Jenkins J."/>
            <person name="Jones B.M."/>
            <person name="Lawson T."/>
            <person name="Leese F."/>
            <person name="Lindquist E."/>
            <person name="Lobanov A."/>
            <person name="Lomsadze A."/>
            <person name="Malik S.B."/>
            <person name="Marsh M.E."/>
            <person name="Mackinder L."/>
            <person name="Mock T."/>
            <person name="Mueller-Roeber B."/>
            <person name="Pagarete A."/>
            <person name="Parker M."/>
            <person name="Probert I."/>
            <person name="Quesneville H."/>
            <person name="Raines C."/>
            <person name="Rensing S.A."/>
            <person name="Riano-Pachon D.M."/>
            <person name="Richier S."/>
            <person name="Rokitta S."/>
            <person name="Shiraiwa Y."/>
            <person name="Soanes D.M."/>
            <person name="van der Giezen M."/>
            <person name="Wahlund T.M."/>
            <person name="Williams B."/>
            <person name="Wilson W."/>
            <person name="Wolfe G."/>
            <person name="Wurch L.L."/>
        </authorList>
    </citation>
    <scope>NUCLEOTIDE SEQUENCE</scope>
</reference>
<organism evidence="1 2">
    <name type="scientific">Emiliania huxleyi (strain CCMP1516)</name>
    <dbReference type="NCBI Taxonomy" id="280463"/>
    <lineage>
        <taxon>Eukaryota</taxon>
        <taxon>Haptista</taxon>
        <taxon>Haptophyta</taxon>
        <taxon>Prymnesiophyceae</taxon>
        <taxon>Isochrysidales</taxon>
        <taxon>Noelaerhabdaceae</taxon>
        <taxon>Emiliania</taxon>
    </lineage>
</organism>
<sequence>MLYTVTHAWAAAQSSGIDYSGAAPDWNTIAVQERILWRRRANITAAELPRFTPRGFQSMRTPPHIHAKLLQLYNEKKHFRVREEALGCWKFNATQRARHLAMLRQLWWAWNPRGWNVTSCTTLNFWEADTHLTLKNWVMRELKPVLERWAKIPLEPSVSYGIRIYGPGEM</sequence>
<evidence type="ECO:0000313" key="1">
    <source>
        <dbReference type="EnsemblProtists" id="EOD27881"/>
    </source>
</evidence>
<evidence type="ECO:0000313" key="2">
    <source>
        <dbReference type="Proteomes" id="UP000013827"/>
    </source>
</evidence>
<dbReference type="KEGG" id="ehx:EMIHUDRAFT_204906"/>
<dbReference type="HOGENOM" id="CLU_1573547_0_0_1"/>
<name>A0A0D3JWJ6_EMIH1</name>